<dbReference type="EMBL" id="CP045503">
    <property type="protein sequence ID" value="QPG59478.2"/>
    <property type="molecule type" value="Genomic_DNA"/>
</dbReference>
<feature type="transmembrane region" description="Helical" evidence="1">
    <location>
        <begin position="105"/>
        <end position="128"/>
    </location>
</feature>
<gene>
    <name evidence="3" type="ORF">FM038_020390</name>
</gene>
<reference evidence="3" key="1">
    <citation type="submission" date="2021-07" db="EMBL/GenBank/DDBJ databases">
        <title>Shewanella sp. YLB-07 whole genome sequence.</title>
        <authorList>
            <person name="Yu L."/>
        </authorList>
    </citation>
    <scope>NUCLEOTIDE SEQUENCE</scope>
    <source>
        <strain evidence="3">YLB-08</strain>
    </source>
</reference>
<evidence type="ECO:0000256" key="1">
    <source>
        <dbReference type="SAM" id="Phobius"/>
    </source>
</evidence>
<keyword evidence="4" id="KW-1185">Reference proteome</keyword>
<keyword evidence="1" id="KW-1133">Transmembrane helix</keyword>
<dbReference type="InterPro" id="IPR058208">
    <property type="entry name" value="PACE"/>
</dbReference>
<dbReference type="NCBIfam" id="NF033664">
    <property type="entry name" value="PACE_transport"/>
    <property type="match status" value="1"/>
</dbReference>
<evidence type="ECO:0000313" key="4">
    <source>
        <dbReference type="Proteomes" id="UP000316416"/>
    </source>
</evidence>
<dbReference type="InterPro" id="IPR007896">
    <property type="entry name" value="BTP_bacteria"/>
</dbReference>
<feature type="domain" description="Chlorhexidine efflux transporter" evidence="2">
    <location>
        <begin position="6"/>
        <end position="67"/>
    </location>
</feature>
<accession>A0ABX6V9W5</accession>
<keyword evidence="1" id="KW-0472">Membrane</keyword>
<feature type="transmembrane region" description="Helical" evidence="1">
    <location>
        <begin position="12"/>
        <end position="33"/>
    </location>
</feature>
<proteinExistence type="predicted"/>
<protein>
    <submittedName>
        <fullName evidence="3">PACE efflux transporter</fullName>
    </submittedName>
</protein>
<evidence type="ECO:0000313" key="3">
    <source>
        <dbReference type="EMBL" id="QPG59478.2"/>
    </source>
</evidence>
<feature type="domain" description="Chlorhexidine efflux transporter" evidence="2">
    <location>
        <begin position="73"/>
        <end position="136"/>
    </location>
</feature>
<keyword evidence="1" id="KW-0812">Transmembrane</keyword>
<feature type="transmembrane region" description="Helical" evidence="1">
    <location>
        <begin position="39"/>
        <end position="58"/>
    </location>
</feature>
<organism evidence="3 4">
    <name type="scientific">Shewanella eurypsychrophilus</name>
    <dbReference type="NCBI Taxonomy" id="2593656"/>
    <lineage>
        <taxon>Bacteria</taxon>
        <taxon>Pseudomonadati</taxon>
        <taxon>Pseudomonadota</taxon>
        <taxon>Gammaproteobacteria</taxon>
        <taxon>Alteromonadales</taxon>
        <taxon>Shewanellaceae</taxon>
        <taxon>Shewanella</taxon>
    </lineage>
</organism>
<feature type="transmembrane region" description="Helical" evidence="1">
    <location>
        <begin position="79"/>
        <end position="99"/>
    </location>
</feature>
<evidence type="ECO:0000259" key="2">
    <source>
        <dbReference type="Pfam" id="PF05232"/>
    </source>
</evidence>
<name>A0ABX6V9W5_9GAMM</name>
<dbReference type="Pfam" id="PF05232">
    <property type="entry name" value="BTP"/>
    <property type="match status" value="2"/>
</dbReference>
<sequence>MRFSMNTKERIFHSVLFEAIALIFVITAATIFTDAGAQSATGLAIGLSVIAMCWNYVYNLGFDRIFGYNRIERSFKMRISHGLGFECGMIVATLPLMMWVLQLDFWTVFIMDIGVVIFFLVYAIVYNWCYDIIRQRILVNKSAVNSANARS</sequence>
<dbReference type="Proteomes" id="UP000316416">
    <property type="component" value="Chromosome"/>
</dbReference>